<dbReference type="EMBL" id="JBHSAV010000050">
    <property type="protein sequence ID" value="MFC3976828.1"/>
    <property type="molecule type" value="Genomic_DNA"/>
</dbReference>
<dbReference type="InterPro" id="IPR002931">
    <property type="entry name" value="Transglutaminase-like"/>
</dbReference>
<evidence type="ECO:0000313" key="3">
    <source>
        <dbReference type="Proteomes" id="UP001595766"/>
    </source>
</evidence>
<evidence type="ECO:0000313" key="2">
    <source>
        <dbReference type="EMBL" id="MFC3976828.1"/>
    </source>
</evidence>
<dbReference type="Pfam" id="PF01841">
    <property type="entry name" value="Transglut_core"/>
    <property type="match status" value="1"/>
</dbReference>
<evidence type="ECO:0000259" key="1">
    <source>
        <dbReference type="SMART" id="SM00460"/>
    </source>
</evidence>
<dbReference type="RefSeq" id="WP_241291107.1">
    <property type="nucleotide sequence ID" value="NZ_JAKZGR010000001.1"/>
</dbReference>
<comment type="caution">
    <text evidence="2">The sequence shown here is derived from an EMBL/GenBank/DDBJ whole genome shotgun (WGS) entry which is preliminary data.</text>
</comment>
<accession>A0ABV8EKL0</accession>
<dbReference type="Gene3D" id="3.10.620.30">
    <property type="match status" value="1"/>
</dbReference>
<proteinExistence type="predicted"/>
<name>A0ABV8EKL0_9BACT</name>
<keyword evidence="3" id="KW-1185">Reference proteome</keyword>
<feature type="domain" description="Transglutaminase-like" evidence="1">
    <location>
        <begin position="174"/>
        <end position="238"/>
    </location>
</feature>
<reference evidence="3" key="1">
    <citation type="journal article" date="2019" name="Int. J. Syst. Evol. Microbiol.">
        <title>The Global Catalogue of Microorganisms (GCM) 10K type strain sequencing project: providing services to taxonomists for standard genome sequencing and annotation.</title>
        <authorList>
            <consortium name="The Broad Institute Genomics Platform"/>
            <consortium name="The Broad Institute Genome Sequencing Center for Infectious Disease"/>
            <person name="Wu L."/>
            <person name="Ma J."/>
        </authorList>
    </citation>
    <scope>NUCLEOTIDE SEQUENCE [LARGE SCALE GENOMIC DNA]</scope>
    <source>
        <strain evidence="3">CECT 8551</strain>
    </source>
</reference>
<protein>
    <submittedName>
        <fullName evidence="2">Transglutaminase N-terminal domain-containing protein</fullName>
    </submittedName>
</protein>
<dbReference type="SMART" id="SM00460">
    <property type="entry name" value="TGc"/>
    <property type="match status" value="1"/>
</dbReference>
<dbReference type="InterPro" id="IPR038765">
    <property type="entry name" value="Papain-like_cys_pep_sf"/>
</dbReference>
<dbReference type="InterPro" id="IPR013589">
    <property type="entry name" value="Bac_transglu_N"/>
</dbReference>
<dbReference type="Pfam" id="PF08379">
    <property type="entry name" value="Bact_transglu_N"/>
    <property type="match status" value="1"/>
</dbReference>
<dbReference type="Proteomes" id="UP001595766">
    <property type="component" value="Unassembled WGS sequence"/>
</dbReference>
<gene>
    <name evidence="2" type="ORF">ACFOUP_10610</name>
</gene>
<sequence length="282" mass="32387">MDKLLKIEHKSVYHYEEQVTLGPHDILMFPQHRSYIKILRSSLKVSPSPQGKYERINAEGNTYYNIWFQNDTQKLEIISSISVKLLPFNPFGFILKKGLEFPFSLFEYDNRELPALRPYLILDNDSNFMLEYVDLQMNCSTDLVSFLTNLVASIKSKWNHVLREEEGILSLRSVFASKSGSCRDLSWMLMQMLRTKGLASRFVSGYAYNPELDTGHELHAWVEVYLPGAGWIGLDPSLGLFTDEFYIALACSHDPLLTMPIYGSYSGSKSSKLKTEVNIYHI</sequence>
<dbReference type="SUPFAM" id="SSF54001">
    <property type="entry name" value="Cysteine proteinases"/>
    <property type="match status" value="1"/>
</dbReference>
<dbReference type="PANTHER" id="PTHR33490:SF1">
    <property type="entry name" value="SLL1233 PROTEIN"/>
    <property type="match status" value="1"/>
</dbReference>
<dbReference type="PANTHER" id="PTHR33490">
    <property type="entry name" value="BLR5614 PROTEIN-RELATED"/>
    <property type="match status" value="1"/>
</dbReference>
<organism evidence="2 3">
    <name type="scientific">Belliella kenyensis</name>
    <dbReference type="NCBI Taxonomy" id="1472724"/>
    <lineage>
        <taxon>Bacteria</taxon>
        <taxon>Pseudomonadati</taxon>
        <taxon>Bacteroidota</taxon>
        <taxon>Cytophagia</taxon>
        <taxon>Cytophagales</taxon>
        <taxon>Cyclobacteriaceae</taxon>
        <taxon>Belliella</taxon>
    </lineage>
</organism>